<dbReference type="GO" id="GO:0005730">
    <property type="term" value="C:nucleolus"/>
    <property type="evidence" value="ECO:0007669"/>
    <property type="project" value="UniProtKB-SubCell"/>
</dbReference>
<evidence type="ECO:0000256" key="8">
    <source>
        <dbReference type="SAM" id="MobiDB-lite"/>
    </source>
</evidence>
<feature type="region of interest" description="Disordered" evidence="8">
    <location>
        <begin position="350"/>
        <end position="444"/>
    </location>
</feature>
<feature type="compositionally biased region" description="Basic residues" evidence="8">
    <location>
        <begin position="66"/>
        <end position="75"/>
    </location>
</feature>
<comment type="similarity">
    <text evidence="3">Belongs to the RRM RBM34 family.</text>
</comment>
<keyword evidence="6" id="KW-0539">Nucleus</keyword>
<feature type="compositionally biased region" description="Acidic residues" evidence="8">
    <location>
        <begin position="81"/>
        <end position="108"/>
    </location>
</feature>
<comment type="function">
    <text evidence="1">Involved in pre-25S rRNA processing.</text>
</comment>
<protein>
    <recommendedName>
        <fullName evidence="4">Nucleolar protein 12</fullName>
    </recommendedName>
</protein>
<evidence type="ECO:0000259" key="9">
    <source>
        <dbReference type="PROSITE" id="PS50102"/>
    </source>
</evidence>
<dbReference type="OrthoDB" id="442677at2759"/>
<evidence type="ECO:0000256" key="6">
    <source>
        <dbReference type="ARBA" id="ARBA00023242"/>
    </source>
</evidence>
<gene>
    <name evidence="10" type="ORF">BCR44DRAFT_24861</name>
</gene>
<evidence type="ECO:0000256" key="3">
    <source>
        <dbReference type="ARBA" id="ARBA00007077"/>
    </source>
</evidence>
<dbReference type="EMBL" id="MCFL01000034">
    <property type="protein sequence ID" value="ORZ33703.1"/>
    <property type="molecule type" value="Genomic_DNA"/>
</dbReference>
<feature type="compositionally biased region" description="Basic and acidic residues" evidence="8">
    <location>
        <begin position="142"/>
        <end position="152"/>
    </location>
</feature>
<dbReference type="Pfam" id="PF00076">
    <property type="entry name" value="RRM_1"/>
    <property type="match status" value="1"/>
</dbReference>
<dbReference type="Proteomes" id="UP000193411">
    <property type="component" value="Unassembled WGS sequence"/>
</dbReference>
<dbReference type="SMART" id="SM00360">
    <property type="entry name" value="RRM"/>
    <property type="match status" value="2"/>
</dbReference>
<feature type="compositionally biased region" description="Low complexity" evidence="8">
    <location>
        <begin position="127"/>
        <end position="138"/>
    </location>
</feature>
<keyword evidence="11" id="KW-1185">Reference proteome</keyword>
<dbReference type="InterPro" id="IPR035979">
    <property type="entry name" value="RBD_domain_sf"/>
</dbReference>
<feature type="region of interest" description="Disordered" evidence="8">
    <location>
        <begin position="24"/>
        <end position="152"/>
    </location>
</feature>
<sequence>MSFVNDLFKSATVDKELDSLFAKSKGPATKPAALTATPIAVPTTARTNQNKPAPKAASAPAPSKAKATKLAKPQKRAAPESDSESNEESDAESDSEDAESDSDDDQEDASGSGSDAAEEADSDAEADGVAPAADSAAAPKKPQSEKQAEREKLQRTVFVGNVTIRASEKEIYKEFRAKFAEHGHVESIRFRSITFTDALPRKLNFKLKNFHPERDSCNAYVVFSTAEAAKKAAAAINASTFEGKHLRCDYLGKTDGSEGRVGARRDVKRCVFVGNVPFDIEDEALWTFFAQAGEVESVRVIRDKKVGLGKGFAYVQFKERSTVPLALKLHETDFKGKPIRVFKCHKLDDNNTTSSAKSSSAKPAKKGSSSGKSDDKQPPKKKAKTAANEPNSLASSSALKKRKTRARTSEWKKGHEQKKRKAAKALPRKLAKKAKKLAAQPGKK</sequence>
<dbReference type="Gene3D" id="3.30.70.330">
    <property type="match status" value="2"/>
</dbReference>
<dbReference type="PANTHER" id="PTHR23236:SF25">
    <property type="entry name" value="RNA-BINDING PROTEIN 34"/>
    <property type="match status" value="1"/>
</dbReference>
<dbReference type="InterPro" id="IPR012677">
    <property type="entry name" value="Nucleotide-bd_a/b_plait_sf"/>
</dbReference>
<dbReference type="CDD" id="cd12395">
    <property type="entry name" value="RRM2_RBM34"/>
    <property type="match status" value="1"/>
</dbReference>
<evidence type="ECO:0000256" key="4">
    <source>
        <dbReference type="ARBA" id="ARBA00015520"/>
    </source>
</evidence>
<dbReference type="PANTHER" id="PTHR23236">
    <property type="entry name" value="EUKARYOTIC TRANSLATION INITIATION FACTOR 4B/4H"/>
    <property type="match status" value="1"/>
</dbReference>
<dbReference type="InterPro" id="IPR034221">
    <property type="entry name" value="RBM34_RRM2"/>
</dbReference>
<dbReference type="AlphaFoldDB" id="A0A1Y2HJ17"/>
<evidence type="ECO:0000256" key="7">
    <source>
        <dbReference type="PROSITE-ProRule" id="PRU00176"/>
    </source>
</evidence>
<organism evidence="10 11">
    <name type="scientific">Catenaria anguillulae PL171</name>
    <dbReference type="NCBI Taxonomy" id="765915"/>
    <lineage>
        <taxon>Eukaryota</taxon>
        <taxon>Fungi</taxon>
        <taxon>Fungi incertae sedis</taxon>
        <taxon>Blastocladiomycota</taxon>
        <taxon>Blastocladiomycetes</taxon>
        <taxon>Blastocladiales</taxon>
        <taxon>Catenariaceae</taxon>
        <taxon>Catenaria</taxon>
    </lineage>
</organism>
<feature type="domain" description="RRM" evidence="9">
    <location>
        <begin position="155"/>
        <end position="253"/>
    </location>
</feature>
<comment type="subcellular location">
    <subcellularLocation>
        <location evidence="2">Nucleus</location>
        <location evidence="2">Nucleolus</location>
    </subcellularLocation>
</comment>
<dbReference type="STRING" id="765915.A0A1Y2HJ17"/>
<dbReference type="InterPro" id="IPR000504">
    <property type="entry name" value="RRM_dom"/>
</dbReference>
<feature type="compositionally biased region" description="Low complexity" evidence="8">
    <location>
        <begin position="27"/>
        <end position="40"/>
    </location>
</feature>
<evidence type="ECO:0000313" key="10">
    <source>
        <dbReference type="EMBL" id="ORZ33703.1"/>
    </source>
</evidence>
<name>A0A1Y2HJ17_9FUNG</name>
<evidence type="ECO:0000313" key="11">
    <source>
        <dbReference type="Proteomes" id="UP000193411"/>
    </source>
</evidence>
<feature type="domain" description="RRM" evidence="9">
    <location>
        <begin position="269"/>
        <end position="346"/>
    </location>
</feature>
<keyword evidence="5 7" id="KW-0694">RNA-binding</keyword>
<feature type="compositionally biased region" description="Basic residues" evidence="8">
    <location>
        <begin position="415"/>
        <end position="444"/>
    </location>
</feature>
<proteinExistence type="inferred from homology"/>
<dbReference type="GO" id="GO:0019843">
    <property type="term" value="F:rRNA binding"/>
    <property type="evidence" value="ECO:0007669"/>
    <property type="project" value="TreeGrafter"/>
</dbReference>
<feature type="compositionally biased region" description="Acidic residues" evidence="8">
    <location>
        <begin position="116"/>
        <end position="126"/>
    </location>
</feature>
<dbReference type="PROSITE" id="PS50102">
    <property type="entry name" value="RRM"/>
    <property type="match status" value="2"/>
</dbReference>
<dbReference type="SUPFAM" id="SSF54928">
    <property type="entry name" value="RNA-binding domain, RBD"/>
    <property type="match status" value="2"/>
</dbReference>
<evidence type="ECO:0000256" key="1">
    <source>
        <dbReference type="ARBA" id="ARBA00002475"/>
    </source>
</evidence>
<feature type="compositionally biased region" description="Low complexity" evidence="8">
    <location>
        <begin position="51"/>
        <end position="65"/>
    </location>
</feature>
<evidence type="ECO:0000256" key="5">
    <source>
        <dbReference type="ARBA" id="ARBA00022884"/>
    </source>
</evidence>
<dbReference type="GO" id="GO:0000463">
    <property type="term" value="P:maturation of LSU-rRNA from tricistronic rRNA transcript (SSU-rRNA, 5.8S rRNA, LSU-rRNA)"/>
    <property type="evidence" value="ECO:0007669"/>
    <property type="project" value="TreeGrafter"/>
</dbReference>
<comment type="caution">
    <text evidence="10">The sequence shown here is derived from an EMBL/GenBank/DDBJ whole genome shotgun (WGS) entry which is preliminary data.</text>
</comment>
<feature type="compositionally biased region" description="Low complexity" evidence="8">
    <location>
        <begin position="352"/>
        <end position="371"/>
    </location>
</feature>
<accession>A0A1Y2HJ17</accession>
<reference evidence="10 11" key="1">
    <citation type="submission" date="2016-07" db="EMBL/GenBank/DDBJ databases">
        <title>Pervasive Adenine N6-methylation of Active Genes in Fungi.</title>
        <authorList>
            <consortium name="DOE Joint Genome Institute"/>
            <person name="Mondo S.J."/>
            <person name="Dannebaum R.O."/>
            <person name="Kuo R.C."/>
            <person name="Labutti K."/>
            <person name="Haridas S."/>
            <person name="Kuo A."/>
            <person name="Salamov A."/>
            <person name="Ahrendt S.R."/>
            <person name="Lipzen A."/>
            <person name="Sullivan W."/>
            <person name="Andreopoulos W.B."/>
            <person name="Clum A."/>
            <person name="Lindquist E."/>
            <person name="Daum C."/>
            <person name="Ramamoorthy G.K."/>
            <person name="Gryganskyi A."/>
            <person name="Culley D."/>
            <person name="Magnuson J.K."/>
            <person name="James T.Y."/>
            <person name="O'Malley M.A."/>
            <person name="Stajich J.E."/>
            <person name="Spatafora J.W."/>
            <person name="Visel A."/>
            <person name="Grigoriev I.V."/>
        </authorList>
    </citation>
    <scope>NUCLEOTIDE SEQUENCE [LARGE SCALE GENOMIC DNA]</scope>
    <source>
        <strain evidence="10 11">PL171</strain>
    </source>
</reference>
<evidence type="ECO:0000256" key="2">
    <source>
        <dbReference type="ARBA" id="ARBA00004604"/>
    </source>
</evidence>